<dbReference type="GO" id="GO:0031222">
    <property type="term" value="P:arabinan catabolic process"/>
    <property type="evidence" value="ECO:0007669"/>
    <property type="project" value="TreeGrafter"/>
</dbReference>
<dbReference type="InterPro" id="IPR002772">
    <property type="entry name" value="Glyco_hydro_3_C"/>
</dbReference>
<sequence length="887" mass="102121">MQEIKDLVQDFVKQMTILEKISLLSTHQSAISRLGIQEYHVGGEAAHGVVDRTGESTTLFPLPIGMAQTWNPELIHEMGFAIGNEARIKYYQSGKSSWLTLWAPTIDLVRDSRWGRNEEGYGEDPYLTSTISTAFIKGMQTEKDNRILMSAAPKHFFCNNNEMGRENTSNFIPLRVEREYYLLPFKSAIEKGAATSMMTAYNGINGIPGMQLPELQKIVRDEWQMEGFIVCDGGALSVNVEQYHYYDSYEEALADSIKKGVDCFVDDKELVENAVKLALEKGLINENDINRAITRSLTVRAKLGHFDRQDPFSDSEENLLNSEQHSLLSSRVMEEQVVLLKNEANQLPIKESDKILVVGPLIDTFMRDWYQGYHHSEITIKQGFTELFGENVSFDNGHQLIQLKHGDRYLGIVNQTLTKVTEPYLFQKEQWDKESFVLKDIKTQQYLVFDDETKAIILNKSEIFDWFVKERFVLKENQLINWQGETVNFIGSDSFSNDKRKTAKIEIEVISSFEDRLDFSQINQVIVCLGNHPMFNAKETLDRDSFDLFPLQEKLLKYAVKHHSNVTLVLSSGYPFNLEWAKENVPSILYTATGCQNFGSVLAEVIVGKRMPSGKLAQSWFKDTKNLPLITNYDLINYPRTYHYLLEGIVYPFGYGLSYQSFEIETFSLLQETSHEITFAVTIYNPSQQLAVDTVQLYLRVNDNSRLLTRLIAFKKVFLSPNESKKIILTVDKNQLTYFDVRTEKYVEFQSPHEIVVGFNSQDIIKTIQLNSNNTNVESSIRNVKHELNIFSFDHYLNIDIQAPERNVRELVLLNNGWVEYLQNSFAFEKYELTLRVFENTFVKVNDREYELEPGIQKLDIFVEPTANLRISTNYQINVLNFMSGGM</sequence>
<accession>A0A1T4MVR0</accession>
<dbReference type="EMBL" id="FUWO01000014">
    <property type="protein sequence ID" value="SJZ70934.1"/>
    <property type="molecule type" value="Genomic_DNA"/>
</dbReference>
<dbReference type="Pfam" id="PF00933">
    <property type="entry name" value="Glyco_hydro_3"/>
    <property type="match status" value="1"/>
</dbReference>
<dbReference type="PANTHER" id="PTHR42721:SF3">
    <property type="entry name" value="BETA-D-XYLOSIDASE 5-RELATED"/>
    <property type="match status" value="1"/>
</dbReference>
<dbReference type="Pfam" id="PF01915">
    <property type="entry name" value="Glyco_hydro_3_C"/>
    <property type="match status" value="1"/>
</dbReference>
<dbReference type="GO" id="GO:0009044">
    <property type="term" value="F:xylan 1,4-beta-xylosidase activity"/>
    <property type="evidence" value="ECO:0007669"/>
    <property type="project" value="InterPro"/>
</dbReference>
<dbReference type="OrthoDB" id="9805821at2"/>
<keyword evidence="2" id="KW-0732">Signal</keyword>
<dbReference type="InterPro" id="IPR001764">
    <property type="entry name" value="Glyco_hydro_3_N"/>
</dbReference>
<evidence type="ECO:0000256" key="1">
    <source>
        <dbReference type="ARBA" id="ARBA00005336"/>
    </source>
</evidence>
<evidence type="ECO:0000313" key="5">
    <source>
        <dbReference type="EMBL" id="SJZ70934.1"/>
    </source>
</evidence>
<dbReference type="SMART" id="SM01217">
    <property type="entry name" value="Fn3_like"/>
    <property type="match status" value="1"/>
</dbReference>
<dbReference type="GO" id="GO:0046556">
    <property type="term" value="F:alpha-L-arabinofuranosidase activity"/>
    <property type="evidence" value="ECO:0007669"/>
    <property type="project" value="TreeGrafter"/>
</dbReference>
<reference evidence="6" key="1">
    <citation type="submission" date="2017-02" db="EMBL/GenBank/DDBJ databases">
        <authorList>
            <person name="Varghese N."/>
            <person name="Submissions S."/>
        </authorList>
    </citation>
    <scope>NUCLEOTIDE SEQUENCE [LARGE SCALE GENOMIC DNA]</scope>
    <source>
        <strain evidence="6">DSM 15739</strain>
    </source>
</reference>
<protein>
    <submittedName>
        <fullName evidence="5">Beta-glucosidase</fullName>
    </submittedName>
</protein>
<evidence type="ECO:0000313" key="6">
    <source>
        <dbReference type="Proteomes" id="UP000189941"/>
    </source>
</evidence>
<organism evidence="5 6">
    <name type="scientific">Globicatella sulfidifaciens DSM 15739</name>
    <dbReference type="NCBI Taxonomy" id="1121925"/>
    <lineage>
        <taxon>Bacteria</taxon>
        <taxon>Bacillati</taxon>
        <taxon>Bacillota</taxon>
        <taxon>Bacilli</taxon>
        <taxon>Lactobacillales</taxon>
        <taxon>Aerococcaceae</taxon>
        <taxon>Globicatella</taxon>
    </lineage>
</organism>
<dbReference type="SUPFAM" id="SSF52279">
    <property type="entry name" value="Beta-D-glucan exohydrolase, C-terminal domain"/>
    <property type="match status" value="1"/>
</dbReference>
<dbReference type="Proteomes" id="UP000189941">
    <property type="component" value="Unassembled WGS sequence"/>
</dbReference>
<dbReference type="RefSeq" id="WP_078756276.1">
    <property type="nucleotide sequence ID" value="NZ_FUWO01000014.1"/>
</dbReference>
<evidence type="ECO:0000256" key="2">
    <source>
        <dbReference type="ARBA" id="ARBA00022729"/>
    </source>
</evidence>
<dbReference type="PANTHER" id="PTHR42721">
    <property type="entry name" value="SUGAR HYDROLASE-RELATED"/>
    <property type="match status" value="1"/>
</dbReference>
<proteinExistence type="inferred from homology"/>
<dbReference type="InterPro" id="IPR026891">
    <property type="entry name" value="Fn3-like"/>
</dbReference>
<keyword evidence="3" id="KW-0378">Hydrolase</keyword>
<evidence type="ECO:0000256" key="3">
    <source>
        <dbReference type="ARBA" id="ARBA00022801"/>
    </source>
</evidence>
<comment type="similarity">
    <text evidence="1">Belongs to the glycosyl hydrolase 3 family.</text>
</comment>
<dbReference type="AlphaFoldDB" id="A0A1T4MVR0"/>
<dbReference type="InterPro" id="IPR036881">
    <property type="entry name" value="Glyco_hydro_3_C_sf"/>
</dbReference>
<dbReference type="Gene3D" id="3.40.50.1700">
    <property type="entry name" value="Glycoside hydrolase family 3 C-terminal domain"/>
    <property type="match status" value="1"/>
</dbReference>
<dbReference type="Gene3D" id="3.20.20.300">
    <property type="entry name" value="Glycoside hydrolase, family 3, N-terminal domain"/>
    <property type="match status" value="1"/>
</dbReference>
<dbReference type="STRING" id="1121925.SAMN02746011_01563"/>
<dbReference type="InterPro" id="IPR044993">
    <property type="entry name" value="BXL"/>
</dbReference>
<name>A0A1T4MVR0_9LACT</name>
<dbReference type="Gene3D" id="2.60.120.380">
    <property type="match status" value="1"/>
</dbReference>
<dbReference type="GO" id="GO:0045493">
    <property type="term" value="P:xylan catabolic process"/>
    <property type="evidence" value="ECO:0007669"/>
    <property type="project" value="InterPro"/>
</dbReference>
<dbReference type="InterPro" id="IPR017853">
    <property type="entry name" value="GH"/>
</dbReference>
<dbReference type="Gene3D" id="2.60.40.10">
    <property type="entry name" value="Immunoglobulins"/>
    <property type="match status" value="1"/>
</dbReference>
<dbReference type="InterPro" id="IPR013783">
    <property type="entry name" value="Ig-like_fold"/>
</dbReference>
<dbReference type="Pfam" id="PF14310">
    <property type="entry name" value="Fn3-like"/>
    <property type="match status" value="1"/>
</dbReference>
<feature type="domain" description="Fibronectin type III-like" evidence="4">
    <location>
        <begin position="693"/>
        <end position="761"/>
    </location>
</feature>
<dbReference type="InterPro" id="IPR036962">
    <property type="entry name" value="Glyco_hydro_3_N_sf"/>
</dbReference>
<gene>
    <name evidence="5" type="ORF">SAMN02746011_01563</name>
</gene>
<dbReference type="PRINTS" id="PR00133">
    <property type="entry name" value="GLHYDRLASE3"/>
</dbReference>
<evidence type="ECO:0000259" key="4">
    <source>
        <dbReference type="SMART" id="SM01217"/>
    </source>
</evidence>
<dbReference type="SUPFAM" id="SSF51445">
    <property type="entry name" value="(Trans)glycosidases"/>
    <property type="match status" value="1"/>
</dbReference>
<keyword evidence="6" id="KW-1185">Reference proteome</keyword>